<feature type="compositionally biased region" description="Basic and acidic residues" evidence="1">
    <location>
        <begin position="815"/>
        <end position="829"/>
    </location>
</feature>
<feature type="compositionally biased region" description="Low complexity" evidence="1">
    <location>
        <begin position="413"/>
        <end position="447"/>
    </location>
</feature>
<dbReference type="InterPro" id="IPR024436">
    <property type="entry name" value="DUF3824"/>
</dbReference>
<feature type="compositionally biased region" description="Basic and acidic residues" evidence="1">
    <location>
        <begin position="612"/>
        <end position="627"/>
    </location>
</feature>
<feature type="compositionally biased region" description="Basic and acidic residues" evidence="1">
    <location>
        <begin position="493"/>
        <end position="524"/>
    </location>
</feature>
<feature type="region of interest" description="Disordered" evidence="1">
    <location>
        <begin position="774"/>
        <end position="833"/>
    </location>
</feature>
<feature type="compositionally biased region" description="Basic and acidic residues" evidence="1">
    <location>
        <begin position="35"/>
        <end position="81"/>
    </location>
</feature>
<dbReference type="PANTHER" id="PTHR35487">
    <property type="entry name" value="DUF3824 DOMAIN-CONTAINING PROTEIN"/>
    <property type="match status" value="1"/>
</dbReference>
<feature type="compositionally biased region" description="Basic and acidic residues" evidence="1">
    <location>
        <begin position="562"/>
        <end position="571"/>
    </location>
</feature>
<dbReference type="PANTHER" id="PTHR35487:SF1">
    <property type="entry name" value="DUF3824 DOMAIN-CONTAINING PROTEIN"/>
    <property type="match status" value="1"/>
</dbReference>
<reference evidence="3" key="2">
    <citation type="submission" date="2022-07" db="EMBL/GenBank/DDBJ databases">
        <authorList>
            <person name="Goncalves M.F.M."/>
            <person name="Hilario S."/>
            <person name="Van De Peer Y."/>
            <person name="Esteves A.C."/>
            <person name="Alves A."/>
        </authorList>
    </citation>
    <scope>NUCLEOTIDE SEQUENCE</scope>
    <source>
        <strain evidence="3">MUM 19.33</strain>
    </source>
</reference>
<evidence type="ECO:0000259" key="2">
    <source>
        <dbReference type="Pfam" id="PF12868"/>
    </source>
</evidence>
<accession>A0A9Q0BGJ3</accession>
<protein>
    <recommendedName>
        <fullName evidence="2">DUF3824 domain-containing protein</fullName>
    </recommendedName>
</protein>
<organism evidence="3 4">
    <name type="scientific">Emericellopsis cladophorae</name>
    <dbReference type="NCBI Taxonomy" id="2686198"/>
    <lineage>
        <taxon>Eukaryota</taxon>
        <taxon>Fungi</taxon>
        <taxon>Dikarya</taxon>
        <taxon>Ascomycota</taxon>
        <taxon>Pezizomycotina</taxon>
        <taxon>Sordariomycetes</taxon>
        <taxon>Hypocreomycetidae</taxon>
        <taxon>Hypocreales</taxon>
        <taxon>Bionectriaceae</taxon>
        <taxon>Emericellopsis</taxon>
    </lineage>
</organism>
<feature type="compositionally biased region" description="Basic and acidic residues" evidence="1">
    <location>
        <begin position="1"/>
        <end position="23"/>
    </location>
</feature>
<sequence length="899" mass="103452">MGDVYRESRYREYDDRLSDDEPYKSTTVRRYKIKPSRDDRYEHPDVDDGRSRYSRDTRGWDDNHEYERERERRPERPRSAFEPHVGMASQYDDRRSTVLYDRDVLERDYEAQKEADRGKITVYEGKGSDFDDRRTTFTRRDDGVRVERRVEDRYDDHGYEIDHYRKETEYYTRPSPPSSPVIIRAPPREPQKIYVEEAPAPPPVVIPRQSNPGVMVVREKERDRELARRERPEEDYYYRHTRYEVGPHDRDRDRDWGMAKYDRHRRDHDYSGSDDDYYVHRRRVVRRERSESPENHKRTLAAGALAGAGITALMNSRRDEYGDVPDHRGRKVIAGSALGALGTEALRRAHSAYEDRHRDRDDSPDDHSRLKKGLGIAAVALAAAGAAKYYQSNKVDKEEASRGRSRGRRRSAGGRMYSRSRSSSSRSRGRSLSTAAKAALGTAATAGIVKHFRDKSKSRSRSRSKSKIRRAAEIGGAAAAAGVATKMWKNHKDKKERSRSSSRAYSDDDRDYVRGRGRSVDSRLSRSRSRSQASRSIRRSDTGTDPQLGLVEYGNDPLGPERGYESEAEERRRRRRRRRRRSVSSDGSSDRHRSKSRLRDMASAGAAAFGIKEYKDRKDAEKREQRDRRSRITQGDAELVTTRMAFLTTVLFGEGHRPSRQGEHTTRPTHRLLARRVDQRDIHRIQRQSRQPTSPKTIPAIRPLPLRDRPQQEALILRRDSCRQVRQPRGHHPVLLGVTTPQTISMTMERHKKEHEEHEQTAAKDALPLVIDNAEDESDSSKSIEELPDRFHRDGQPISTRSQTIPQAPLTTRSGEFERRPQRPGDWDVRGSWQVGGTDPVVVERMVRSFTDALDGKRGWMGVLGDVLESGLLPGPEGALASLSGDGGGRDNRGRHRKR</sequence>
<feature type="compositionally biased region" description="Polar residues" evidence="1">
    <location>
        <begin position="797"/>
        <end position="814"/>
    </location>
</feature>
<feature type="region of interest" description="Disordered" evidence="1">
    <location>
        <begin position="874"/>
        <end position="899"/>
    </location>
</feature>
<feature type="compositionally biased region" description="Low complexity" evidence="1">
    <location>
        <begin position="473"/>
        <end position="484"/>
    </location>
</feature>
<dbReference type="Pfam" id="PF12868">
    <property type="entry name" value="DUF3824"/>
    <property type="match status" value="2"/>
</dbReference>
<dbReference type="OrthoDB" id="3561737at2759"/>
<dbReference type="AlphaFoldDB" id="A0A9Q0BGJ3"/>
<feature type="region of interest" description="Disordered" evidence="1">
    <location>
        <begin position="349"/>
        <end position="369"/>
    </location>
</feature>
<evidence type="ECO:0000313" key="3">
    <source>
        <dbReference type="EMBL" id="KAI6784041.1"/>
    </source>
</evidence>
<evidence type="ECO:0000313" key="4">
    <source>
        <dbReference type="Proteomes" id="UP001055219"/>
    </source>
</evidence>
<feature type="domain" description="DUF3824" evidence="2">
    <location>
        <begin position="463"/>
        <end position="513"/>
    </location>
</feature>
<gene>
    <name evidence="3" type="ORF">J7T54_004587</name>
</gene>
<dbReference type="GeneID" id="75831073"/>
<dbReference type="Proteomes" id="UP001055219">
    <property type="component" value="Unassembled WGS sequence"/>
</dbReference>
<feature type="compositionally biased region" description="Basic residues" evidence="1">
    <location>
        <begin position="403"/>
        <end position="412"/>
    </location>
</feature>
<feature type="compositionally biased region" description="Basic and acidic residues" evidence="1">
    <location>
        <begin position="779"/>
        <end position="795"/>
    </location>
</feature>
<proteinExistence type="predicted"/>
<evidence type="ECO:0000256" key="1">
    <source>
        <dbReference type="SAM" id="MobiDB-lite"/>
    </source>
</evidence>
<feature type="compositionally biased region" description="Basic residues" evidence="1">
    <location>
        <begin position="572"/>
        <end position="582"/>
    </location>
</feature>
<dbReference type="RefSeq" id="XP_051364897.1">
    <property type="nucleotide sequence ID" value="XM_051503256.1"/>
</dbReference>
<feature type="compositionally biased region" description="Basic and acidic residues" evidence="1">
    <location>
        <begin position="349"/>
        <end position="368"/>
    </location>
</feature>
<dbReference type="EMBL" id="JAGIXG020000005">
    <property type="protein sequence ID" value="KAI6784041.1"/>
    <property type="molecule type" value="Genomic_DNA"/>
</dbReference>
<feature type="region of interest" description="Disordered" evidence="1">
    <location>
        <begin position="393"/>
        <end position="636"/>
    </location>
</feature>
<feature type="domain" description="DUF3824" evidence="2">
    <location>
        <begin position="593"/>
        <end position="631"/>
    </location>
</feature>
<reference evidence="3" key="1">
    <citation type="journal article" date="2021" name="J Fungi (Basel)">
        <title>Genomic and Metabolomic Analyses of the Marine Fungus Emericellopsis cladophorae: Insights into Saltwater Adaptability Mechanisms and Its Biosynthetic Potential.</title>
        <authorList>
            <person name="Goncalves M.F.M."/>
            <person name="Hilario S."/>
            <person name="Van de Peer Y."/>
            <person name="Esteves A.C."/>
            <person name="Alves A."/>
        </authorList>
    </citation>
    <scope>NUCLEOTIDE SEQUENCE</scope>
    <source>
        <strain evidence="3">MUM 19.33</strain>
    </source>
</reference>
<feature type="compositionally biased region" description="Basic residues" evidence="1">
    <location>
        <begin position="450"/>
        <end position="469"/>
    </location>
</feature>
<keyword evidence="4" id="KW-1185">Reference proteome</keyword>
<name>A0A9Q0BGJ3_9HYPO</name>
<comment type="caution">
    <text evidence="3">The sequence shown here is derived from an EMBL/GenBank/DDBJ whole genome shotgun (WGS) entry which is preliminary data.</text>
</comment>
<feature type="region of interest" description="Disordered" evidence="1">
    <location>
        <begin position="1"/>
        <end position="96"/>
    </location>
</feature>